<evidence type="ECO:0000313" key="2">
    <source>
        <dbReference type="Proteomes" id="UP000320461"/>
    </source>
</evidence>
<dbReference type="OrthoDB" id="2086631at2"/>
<dbReference type="Proteomes" id="UP000320461">
    <property type="component" value="Unassembled WGS sequence"/>
</dbReference>
<dbReference type="RefSeq" id="WP_053071565.1">
    <property type="nucleotide sequence ID" value="NZ_BJLQ01000026.1"/>
</dbReference>
<keyword evidence="2" id="KW-1185">Reference proteome</keyword>
<evidence type="ECO:0000313" key="1">
    <source>
        <dbReference type="EMBL" id="GEA85124.1"/>
    </source>
</evidence>
<name>A0A4Y3KP23_9CELL</name>
<dbReference type="AlphaFoldDB" id="A0A4Y3KP23"/>
<evidence type="ECO:0008006" key="3">
    <source>
        <dbReference type="Google" id="ProtNLM"/>
    </source>
</evidence>
<sequence>MSGVVVVPTPVVPSESAWSGAGAIDDLVSCSRALDSGAWIDGALSGLALGAGVAGAAFDPLGAAVSWGAGWLLDHVAPLKGMLDAFAGDADVVAAYAATWGSISGALDDVAARYRSDVGQDTAGMRGPAVTAYVGASAVLTSTTEALAAAAGAVGAAVGVCAQIVRAVHDLIRDTLAEIIACFVASVCGPVAAAARAARLAIKAAEHISPLVDAVARTVRALLGLADDVLDAFIRTSRRLLEHEGAIDTGRAVATRTDMIGYFTTIIAPFVPPAADPAARPASP</sequence>
<reference evidence="1 2" key="1">
    <citation type="submission" date="2019-06" db="EMBL/GenBank/DDBJ databases">
        <title>Whole genome shotgun sequence of Cellulomonas gelida NBRC 3748.</title>
        <authorList>
            <person name="Hosoyama A."/>
            <person name="Uohara A."/>
            <person name="Ohji S."/>
            <person name="Ichikawa N."/>
        </authorList>
    </citation>
    <scope>NUCLEOTIDE SEQUENCE [LARGE SCALE GENOMIC DNA]</scope>
    <source>
        <strain evidence="1 2">NBRC 3748</strain>
    </source>
</reference>
<comment type="caution">
    <text evidence="1">The sequence shown here is derived from an EMBL/GenBank/DDBJ whole genome shotgun (WGS) entry which is preliminary data.</text>
</comment>
<dbReference type="EMBL" id="BJLQ01000026">
    <property type="protein sequence ID" value="GEA85124.1"/>
    <property type="molecule type" value="Genomic_DNA"/>
</dbReference>
<proteinExistence type="predicted"/>
<protein>
    <recommendedName>
        <fullName evidence="3">PPE family domain-containing protein</fullName>
    </recommendedName>
</protein>
<organism evidence="1 2">
    <name type="scientific">Cellulomonas gelida</name>
    <dbReference type="NCBI Taxonomy" id="1712"/>
    <lineage>
        <taxon>Bacteria</taxon>
        <taxon>Bacillati</taxon>
        <taxon>Actinomycetota</taxon>
        <taxon>Actinomycetes</taxon>
        <taxon>Micrococcales</taxon>
        <taxon>Cellulomonadaceae</taxon>
        <taxon>Cellulomonas</taxon>
    </lineage>
</organism>
<accession>A0A4Y3KP23</accession>
<gene>
    <name evidence="1" type="ORF">CGE01nite_23750</name>
</gene>